<dbReference type="PANTHER" id="PTHR37227">
    <property type="entry name" value="OS01G0219000 PROTEIN"/>
    <property type="match status" value="1"/>
</dbReference>
<gene>
    <name evidence="1" type="ORF">RchiOBHm_Chr4g0436821</name>
</gene>
<dbReference type="EMBL" id="PDCK01000042">
    <property type="protein sequence ID" value="PRQ40513.1"/>
    <property type="molecule type" value="Genomic_DNA"/>
</dbReference>
<evidence type="ECO:0000313" key="1">
    <source>
        <dbReference type="EMBL" id="PRQ40513.1"/>
    </source>
</evidence>
<reference evidence="1 2" key="1">
    <citation type="journal article" date="2018" name="Nat. Genet.">
        <title>The Rosa genome provides new insights in the design of modern roses.</title>
        <authorList>
            <person name="Bendahmane M."/>
        </authorList>
    </citation>
    <scope>NUCLEOTIDE SEQUENCE [LARGE SCALE GENOMIC DNA]</scope>
    <source>
        <strain evidence="2">cv. Old Blush</strain>
    </source>
</reference>
<dbReference type="GO" id="GO:0000502">
    <property type="term" value="C:proteasome complex"/>
    <property type="evidence" value="ECO:0007669"/>
    <property type="project" value="UniProtKB-KW"/>
</dbReference>
<dbReference type="Gramene" id="PRQ40513">
    <property type="protein sequence ID" value="PRQ40513"/>
    <property type="gene ID" value="RchiOBHm_Chr4g0436821"/>
</dbReference>
<protein>
    <submittedName>
        <fullName evidence="1">Putative proteasome assembly chaperone 1</fullName>
    </submittedName>
</protein>
<dbReference type="PANTHER" id="PTHR37227:SF2">
    <property type="entry name" value="OS01G0219000 PROTEIN"/>
    <property type="match status" value="1"/>
</dbReference>
<sequence>MEDVLTEVPPPSRFFQEDLNNFTPPSPPIPSPFLVFPTAADLDLPLRPSLLIIAISSPSLHLFHTAASKILIGTLILPETSFAGNSVQPSLKDKSCNLYSLDGDRQTLLVSVQCPIAADRCHAVAELLVSQHIVPERVLILDSVQNRNFRGKLSRDEALAFKLETTSERKSKSKSLKLEYLPSASVVDGLGAALLAKCEINKIKAVLCVTWPEFGAAALELIKFRVLPALDLGLSFKSDADDYGSLGQDKDPFDSDLYS</sequence>
<evidence type="ECO:0000313" key="2">
    <source>
        <dbReference type="Proteomes" id="UP000238479"/>
    </source>
</evidence>
<accession>A0A2P6R248</accession>
<comment type="caution">
    <text evidence="1">The sequence shown here is derived from an EMBL/GenBank/DDBJ whole genome shotgun (WGS) entry which is preliminary data.</text>
</comment>
<keyword evidence="1" id="KW-0647">Proteasome</keyword>
<dbReference type="AlphaFoldDB" id="A0A2P6R248"/>
<dbReference type="Proteomes" id="UP000238479">
    <property type="component" value="Chromosome 4"/>
</dbReference>
<dbReference type="OrthoDB" id="17536at2759"/>
<keyword evidence="2" id="KW-1185">Reference proteome</keyword>
<proteinExistence type="predicted"/>
<name>A0A2P6R248_ROSCH</name>
<dbReference type="OMA" id="LCVSWPD"/>
<organism evidence="1 2">
    <name type="scientific">Rosa chinensis</name>
    <name type="common">China rose</name>
    <dbReference type="NCBI Taxonomy" id="74649"/>
    <lineage>
        <taxon>Eukaryota</taxon>
        <taxon>Viridiplantae</taxon>
        <taxon>Streptophyta</taxon>
        <taxon>Embryophyta</taxon>
        <taxon>Tracheophyta</taxon>
        <taxon>Spermatophyta</taxon>
        <taxon>Magnoliopsida</taxon>
        <taxon>eudicotyledons</taxon>
        <taxon>Gunneridae</taxon>
        <taxon>Pentapetalae</taxon>
        <taxon>rosids</taxon>
        <taxon>fabids</taxon>
        <taxon>Rosales</taxon>
        <taxon>Rosaceae</taxon>
        <taxon>Rosoideae</taxon>
        <taxon>Rosoideae incertae sedis</taxon>
        <taxon>Rosa</taxon>
    </lineage>
</organism>